<feature type="non-terminal residue" evidence="2">
    <location>
        <position position="1"/>
    </location>
</feature>
<dbReference type="SUPFAM" id="SSF53098">
    <property type="entry name" value="Ribonuclease H-like"/>
    <property type="match status" value="1"/>
</dbReference>
<comment type="caution">
    <text evidence="2">The sequence shown here is derived from an EMBL/GenBank/DDBJ whole genome shotgun (WGS) entry which is preliminary data.</text>
</comment>
<dbReference type="InterPro" id="IPR036397">
    <property type="entry name" value="RNaseH_sf"/>
</dbReference>
<sequence>LPKMNPFFKQFSVLVLDNASIYREHHLHELYQEKGIKLEFLPPYAPDYNP</sequence>
<dbReference type="EMBL" id="CAJVQB010150148">
    <property type="protein sequence ID" value="CAG8855508.1"/>
    <property type="molecule type" value="Genomic_DNA"/>
</dbReference>
<evidence type="ECO:0000259" key="1">
    <source>
        <dbReference type="Pfam" id="PF13358"/>
    </source>
</evidence>
<evidence type="ECO:0000313" key="3">
    <source>
        <dbReference type="Proteomes" id="UP000789901"/>
    </source>
</evidence>
<reference evidence="2 3" key="1">
    <citation type="submission" date="2021-06" db="EMBL/GenBank/DDBJ databases">
        <authorList>
            <person name="Kallberg Y."/>
            <person name="Tangrot J."/>
            <person name="Rosling A."/>
        </authorList>
    </citation>
    <scope>NUCLEOTIDE SEQUENCE [LARGE SCALE GENOMIC DNA]</scope>
    <source>
        <strain evidence="2 3">120-4 pot B 10/14</strain>
    </source>
</reference>
<keyword evidence="3" id="KW-1185">Reference proteome</keyword>
<protein>
    <submittedName>
        <fullName evidence="2">15868_t:CDS:1</fullName>
    </submittedName>
</protein>
<feature type="non-terminal residue" evidence="2">
    <location>
        <position position="50"/>
    </location>
</feature>
<dbReference type="Gene3D" id="3.30.420.10">
    <property type="entry name" value="Ribonuclease H-like superfamily/Ribonuclease H"/>
    <property type="match status" value="1"/>
</dbReference>
<organism evidence="2 3">
    <name type="scientific">Gigaspora margarita</name>
    <dbReference type="NCBI Taxonomy" id="4874"/>
    <lineage>
        <taxon>Eukaryota</taxon>
        <taxon>Fungi</taxon>
        <taxon>Fungi incertae sedis</taxon>
        <taxon>Mucoromycota</taxon>
        <taxon>Glomeromycotina</taxon>
        <taxon>Glomeromycetes</taxon>
        <taxon>Diversisporales</taxon>
        <taxon>Gigasporaceae</taxon>
        <taxon>Gigaspora</taxon>
    </lineage>
</organism>
<feature type="domain" description="Tc1-like transposase DDE" evidence="1">
    <location>
        <begin position="12"/>
        <end position="50"/>
    </location>
</feature>
<evidence type="ECO:0000313" key="2">
    <source>
        <dbReference type="EMBL" id="CAG8855508.1"/>
    </source>
</evidence>
<dbReference type="InterPro" id="IPR012337">
    <property type="entry name" value="RNaseH-like_sf"/>
</dbReference>
<proteinExistence type="predicted"/>
<dbReference type="Pfam" id="PF13358">
    <property type="entry name" value="DDE_3"/>
    <property type="match status" value="1"/>
</dbReference>
<accession>A0ABN7XMB5</accession>
<dbReference type="Proteomes" id="UP000789901">
    <property type="component" value="Unassembled WGS sequence"/>
</dbReference>
<gene>
    <name evidence="2" type="ORF">GMARGA_LOCUS44329</name>
</gene>
<dbReference type="InterPro" id="IPR038717">
    <property type="entry name" value="Tc1-like_DDE_dom"/>
</dbReference>
<name>A0ABN7XMB5_GIGMA</name>